<dbReference type="SMART" id="SM00184">
    <property type="entry name" value="RING"/>
    <property type="match status" value="1"/>
</dbReference>
<dbReference type="PANTHER" id="PTHR22791">
    <property type="entry name" value="RING-TYPE DOMAIN-CONTAINING PROTEIN"/>
    <property type="match status" value="1"/>
</dbReference>
<reference evidence="7" key="3">
    <citation type="submission" date="2025-09" db="UniProtKB">
        <authorList>
            <consortium name="Ensembl"/>
        </authorList>
    </citation>
    <scope>IDENTIFICATION</scope>
</reference>
<evidence type="ECO:0000256" key="3">
    <source>
        <dbReference type="ARBA" id="ARBA00022833"/>
    </source>
</evidence>
<organism evidence="7 8">
    <name type="scientific">Erpetoichthys calabaricus</name>
    <name type="common">Rope fish</name>
    <name type="synonym">Calamoichthys calabaricus</name>
    <dbReference type="NCBI Taxonomy" id="27687"/>
    <lineage>
        <taxon>Eukaryota</taxon>
        <taxon>Metazoa</taxon>
        <taxon>Chordata</taxon>
        <taxon>Craniata</taxon>
        <taxon>Vertebrata</taxon>
        <taxon>Euteleostomi</taxon>
        <taxon>Actinopterygii</taxon>
        <taxon>Polypteriformes</taxon>
        <taxon>Polypteridae</taxon>
        <taxon>Erpetoichthys</taxon>
    </lineage>
</organism>
<dbReference type="InterPro" id="IPR051435">
    <property type="entry name" value="RING_finger_E3_ubiq-ligases"/>
</dbReference>
<dbReference type="Gene3D" id="3.30.40.10">
    <property type="entry name" value="Zinc/RING finger domain, C3HC4 (zinc finger)"/>
    <property type="match status" value="1"/>
</dbReference>
<feature type="domain" description="RING-type" evidence="6">
    <location>
        <begin position="81"/>
        <end position="130"/>
    </location>
</feature>
<protein>
    <submittedName>
        <fullName evidence="7">Uncharacterized LOC114657012</fullName>
    </submittedName>
</protein>
<dbReference type="PROSITE" id="PS50089">
    <property type="entry name" value="ZF_RING_2"/>
    <property type="match status" value="1"/>
</dbReference>
<dbReference type="InterPro" id="IPR017907">
    <property type="entry name" value="Znf_RING_CS"/>
</dbReference>
<dbReference type="PROSITE" id="PS00518">
    <property type="entry name" value="ZF_RING_1"/>
    <property type="match status" value="1"/>
</dbReference>
<dbReference type="InterPro" id="IPR013083">
    <property type="entry name" value="Znf_RING/FYVE/PHD"/>
</dbReference>
<dbReference type="GeneTree" id="ENSGT00730000114714"/>
<evidence type="ECO:0000313" key="7">
    <source>
        <dbReference type="Ensembl" id="ENSECRP00000015250.1"/>
    </source>
</evidence>
<dbReference type="GO" id="GO:0061630">
    <property type="term" value="F:ubiquitin protein ligase activity"/>
    <property type="evidence" value="ECO:0007669"/>
    <property type="project" value="TreeGrafter"/>
</dbReference>
<sequence length="192" mass="20999">MAGVSGTAGSCEPPKKAEEQEESEQRALLWEAAKIRTDSEVNVAPDGDEVCQQVPPLERACEEHSVEIVDPEEETPGEQECPICTELYDTDEHPRALLNCGHVMCNQCLNTLLKGNGEADIGRVSCPICRQKTPICILLIFLPVIVLLWPDHLSYAAGGTAGKHRSHGSFLGTRGSTRRRTCHCWLNLPGVL</sequence>
<dbReference type="PANTHER" id="PTHR22791:SF23">
    <property type="entry name" value="RING-TYPE DOMAIN-CONTAINING PROTEIN"/>
    <property type="match status" value="1"/>
</dbReference>
<dbReference type="GO" id="GO:0070059">
    <property type="term" value="P:intrinsic apoptotic signaling pathway in response to endoplasmic reticulum stress"/>
    <property type="evidence" value="ECO:0007669"/>
    <property type="project" value="TreeGrafter"/>
</dbReference>
<dbReference type="Proteomes" id="UP000694620">
    <property type="component" value="Chromosome 9"/>
</dbReference>
<proteinExistence type="predicted"/>
<feature type="region of interest" description="Disordered" evidence="5">
    <location>
        <begin position="1"/>
        <end position="26"/>
    </location>
</feature>
<accession>A0A8C4SEL7</accession>
<evidence type="ECO:0000259" key="6">
    <source>
        <dbReference type="PROSITE" id="PS50089"/>
    </source>
</evidence>
<name>A0A8C4SEL7_ERPCA</name>
<dbReference type="GO" id="GO:0070534">
    <property type="term" value="P:protein K63-linked ubiquitination"/>
    <property type="evidence" value="ECO:0007669"/>
    <property type="project" value="TreeGrafter"/>
</dbReference>
<keyword evidence="1" id="KW-0479">Metal-binding</keyword>
<dbReference type="GO" id="GO:0051865">
    <property type="term" value="P:protein autoubiquitination"/>
    <property type="evidence" value="ECO:0007669"/>
    <property type="project" value="TreeGrafter"/>
</dbReference>
<keyword evidence="8" id="KW-1185">Reference proteome</keyword>
<evidence type="ECO:0000256" key="4">
    <source>
        <dbReference type="PROSITE-ProRule" id="PRU00175"/>
    </source>
</evidence>
<dbReference type="AlphaFoldDB" id="A0A8C4SEL7"/>
<dbReference type="SUPFAM" id="SSF57850">
    <property type="entry name" value="RING/U-box"/>
    <property type="match status" value="1"/>
</dbReference>
<keyword evidence="3" id="KW-0862">Zinc</keyword>
<evidence type="ECO:0000256" key="5">
    <source>
        <dbReference type="SAM" id="MobiDB-lite"/>
    </source>
</evidence>
<dbReference type="GO" id="GO:0005789">
    <property type="term" value="C:endoplasmic reticulum membrane"/>
    <property type="evidence" value="ECO:0007669"/>
    <property type="project" value="TreeGrafter"/>
</dbReference>
<evidence type="ECO:0000313" key="8">
    <source>
        <dbReference type="Proteomes" id="UP000694620"/>
    </source>
</evidence>
<dbReference type="InterPro" id="IPR001841">
    <property type="entry name" value="Znf_RING"/>
</dbReference>
<dbReference type="GO" id="GO:0035519">
    <property type="term" value="P:protein K29-linked ubiquitination"/>
    <property type="evidence" value="ECO:0007669"/>
    <property type="project" value="TreeGrafter"/>
</dbReference>
<keyword evidence="2 4" id="KW-0863">Zinc-finger</keyword>
<dbReference type="GO" id="GO:0008270">
    <property type="term" value="F:zinc ion binding"/>
    <property type="evidence" value="ECO:0007669"/>
    <property type="project" value="UniProtKB-KW"/>
</dbReference>
<dbReference type="GO" id="GO:0043161">
    <property type="term" value="P:proteasome-mediated ubiquitin-dependent protein catabolic process"/>
    <property type="evidence" value="ECO:0007669"/>
    <property type="project" value="TreeGrafter"/>
</dbReference>
<gene>
    <name evidence="7" type="primary">LOC114657012</name>
</gene>
<dbReference type="GO" id="GO:0070585">
    <property type="term" value="P:protein localization to mitochondrion"/>
    <property type="evidence" value="ECO:0007669"/>
    <property type="project" value="TreeGrafter"/>
</dbReference>
<reference evidence="7" key="2">
    <citation type="submission" date="2025-08" db="UniProtKB">
        <authorList>
            <consortium name="Ensembl"/>
        </authorList>
    </citation>
    <scope>IDENTIFICATION</scope>
</reference>
<dbReference type="Ensembl" id="ENSECRT00000015519.1">
    <property type="protein sequence ID" value="ENSECRP00000015250.1"/>
    <property type="gene ID" value="ENSECRG00000010175.1"/>
</dbReference>
<reference evidence="7" key="1">
    <citation type="submission" date="2021-06" db="EMBL/GenBank/DDBJ databases">
        <authorList>
            <consortium name="Wellcome Sanger Institute Data Sharing"/>
        </authorList>
    </citation>
    <scope>NUCLEOTIDE SEQUENCE [LARGE SCALE GENOMIC DNA]</scope>
</reference>
<evidence type="ECO:0000256" key="1">
    <source>
        <dbReference type="ARBA" id="ARBA00022723"/>
    </source>
</evidence>
<evidence type="ECO:0000256" key="2">
    <source>
        <dbReference type="ARBA" id="ARBA00022771"/>
    </source>
</evidence>
<dbReference type="Pfam" id="PF13639">
    <property type="entry name" value="zf-RING_2"/>
    <property type="match status" value="1"/>
</dbReference>